<accession>A0A1Y2FQV5</accession>
<proteinExistence type="predicted"/>
<dbReference type="RefSeq" id="XP_040727562.1">
    <property type="nucleotide sequence ID" value="XM_040868709.1"/>
</dbReference>
<dbReference type="AlphaFoldDB" id="A0A1Y2FQV5"/>
<sequence>MRTPSQHSSWCRQNTANQPRRFKTAWPVLHFPNFRPTRSATPIEIPTLRQLDTATAAGAAVAILPTISMQHSLKRMFIDLTRPLGWIMLLCIAFDAVDAQKPRQCRKVGMQLSTVIFLDLLQQAQFEKTGDQNKACKNACSSHINHVRFNPPAYPDPSAFPNEQCHEQGPFCLSWYSVPLPLALPQEEHLYARRFDENAHYLQHTLDGFPAGIYAQGSSIAAGFGLWPMIKAPRSKKKTPNAVGTSKLGCQCTMDLYFPTMSVIPAVFPANWRWTWNTESDICHPDAIQARIRTSLGELGFPSFQITKKWSDHPGYGGEEGSAQVFQCPDSSMVTEDMCLPYPEGFTHLLPKYTLMRRLPDDGASSSSGNQPHGLV</sequence>
<evidence type="ECO:0000313" key="1">
    <source>
        <dbReference type="EMBL" id="ORY86380.1"/>
    </source>
</evidence>
<keyword evidence="2" id="KW-1185">Reference proteome</keyword>
<gene>
    <name evidence="1" type="ORF">BCR37DRAFT_376994</name>
</gene>
<reference evidence="1 2" key="1">
    <citation type="submission" date="2016-07" db="EMBL/GenBank/DDBJ databases">
        <title>Pervasive Adenine N6-methylation of Active Genes in Fungi.</title>
        <authorList>
            <consortium name="DOE Joint Genome Institute"/>
            <person name="Mondo S.J."/>
            <person name="Dannebaum R.O."/>
            <person name="Kuo R.C."/>
            <person name="Labutti K."/>
            <person name="Haridas S."/>
            <person name="Kuo A."/>
            <person name="Salamov A."/>
            <person name="Ahrendt S.R."/>
            <person name="Lipzen A."/>
            <person name="Sullivan W."/>
            <person name="Andreopoulos W.B."/>
            <person name="Clum A."/>
            <person name="Lindquist E."/>
            <person name="Daum C."/>
            <person name="Ramamoorthy G.K."/>
            <person name="Gryganskyi A."/>
            <person name="Culley D."/>
            <person name="Magnuson J.K."/>
            <person name="James T.Y."/>
            <person name="O'Malley M.A."/>
            <person name="Stajich J.E."/>
            <person name="Spatafora J.W."/>
            <person name="Visel A."/>
            <person name="Grigoriev I.V."/>
        </authorList>
    </citation>
    <scope>NUCLEOTIDE SEQUENCE [LARGE SCALE GENOMIC DNA]</scope>
    <source>
        <strain evidence="1 2">12-1054</strain>
    </source>
</reference>
<name>A0A1Y2FQV5_PROLT</name>
<dbReference type="GeneID" id="63785308"/>
<evidence type="ECO:0000313" key="2">
    <source>
        <dbReference type="Proteomes" id="UP000193685"/>
    </source>
</evidence>
<organism evidence="1 2">
    <name type="scientific">Protomyces lactucae-debilis</name>
    <dbReference type="NCBI Taxonomy" id="2754530"/>
    <lineage>
        <taxon>Eukaryota</taxon>
        <taxon>Fungi</taxon>
        <taxon>Dikarya</taxon>
        <taxon>Ascomycota</taxon>
        <taxon>Taphrinomycotina</taxon>
        <taxon>Taphrinomycetes</taxon>
        <taxon>Taphrinales</taxon>
        <taxon>Protomycetaceae</taxon>
        <taxon>Protomyces</taxon>
    </lineage>
</organism>
<dbReference type="Proteomes" id="UP000193685">
    <property type="component" value="Unassembled WGS sequence"/>
</dbReference>
<comment type="caution">
    <text evidence="1">The sequence shown here is derived from an EMBL/GenBank/DDBJ whole genome shotgun (WGS) entry which is preliminary data.</text>
</comment>
<protein>
    <submittedName>
        <fullName evidence="1">Uncharacterized protein</fullName>
    </submittedName>
</protein>
<dbReference type="EMBL" id="MCFI01000003">
    <property type="protein sequence ID" value="ORY86380.1"/>
    <property type="molecule type" value="Genomic_DNA"/>
</dbReference>